<dbReference type="PANTHER" id="PTHR14939:SF5">
    <property type="entry name" value="F-BOX ONLY PROTEIN 22"/>
    <property type="match status" value="1"/>
</dbReference>
<evidence type="ECO:0000313" key="3">
    <source>
        <dbReference type="EMBL" id="CAH2273172.1"/>
    </source>
</evidence>
<dbReference type="GO" id="GO:0032436">
    <property type="term" value="P:positive regulation of proteasomal ubiquitin-dependent protein catabolic process"/>
    <property type="evidence" value="ECO:0007669"/>
    <property type="project" value="TreeGrafter"/>
</dbReference>
<accession>A0AAD1RJV0</accession>
<gene>
    <name evidence="3" type="ORF">PECUL_23A006605</name>
    <name evidence="2" type="ORF">PECUL_23A036438</name>
</gene>
<dbReference type="AlphaFoldDB" id="A0AAD1RJV0"/>
<evidence type="ECO:0000313" key="2">
    <source>
        <dbReference type="EMBL" id="CAH2273169.1"/>
    </source>
</evidence>
<proteinExistence type="predicted"/>
<dbReference type="Pfam" id="PF10442">
    <property type="entry name" value="FIST_C"/>
    <property type="match status" value="1"/>
</dbReference>
<dbReference type="Proteomes" id="UP001295444">
    <property type="component" value="Chromosome 03"/>
</dbReference>
<dbReference type="SMART" id="SM01204">
    <property type="entry name" value="FIST_C"/>
    <property type="match status" value="1"/>
</dbReference>
<dbReference type="EMBL" id="OW240914">
    <property type="protein sequence ID" value="CAH2273172.1"/>
    <property type="molecule type" value="Genomic_DNA"/>
</dbReference>
<name>A0AAD1RJV0_PELCU</name>
<dbReference type="GO" id="GO:0048742">
    <property type="term" value="P:regulation of skeletal muscle fiber development"/>
    <property type="evidence" value="ECO:0007669"/>
    <property type="project" value="TreeGrafter"/>
</dbReference>
<evidence type="ECO:0000259" key="1">
    <source>
        <dbReference type="SMART" id="SM01204"/>
    </source>
</evidence>
<dbReference type="PANTHER" id="PTHR14939">
    <property type="entry name" value="F-BOX ONLY PROTEIN 22"/>
    <property type="match status" value="1"/>
</dbReference>
<organism evidence="3 4">
    <name type="scientific">Pelobates cultripes</name>
    <name type="common">Western spadefoot toad</name>
    <dbReference type="NCBI Taxonomy" id="61616"/>
    <lineage>
        <taxon>Eukaryota</taxon>
        <taxon>Metazoa</taxon>
        <taxon>Chordata</taxon>
        <taxon>Craniata</taxon>
        <taxon>Vertebrata</taxon>
        <taxon>Euteleostomi</taxon>
        <taxon>Amphibia</taxon>
        <taxon>Batrachia</taxon>
        <taxon>Anura</taxon>
        <taxon>Pelobatoidea</taxon>
        <taxon>Pelobatidae</taxon>
        <taxon>Pelobates</taxon>
    </lineage>
</organism>
<keyword evidence="4" id="KW-1185">Reference proteome</keyword>
<feature type="domain" description="FIST C-domain" evidence="1">
    <location>
        <begin position="75"/>
        <end position="208"/>
    </location>
</feature>
<dbReference type="GO" id="GO:0000209">
    <property type="term" value="P:protein polyubiquitination"/>
    <property type="evidence" value="ECO:0007669"/>
    <property type="project" value="TreeGrafter"/>
</dbReference>
<reference evidence="3" key="1">
    <citation type="submission" date="2022-03" db="EMBL/GenBank/DDBJ databases">
        <authorList>
            <person name="Alioto T."/>
            <person name="Alioto T."/>
            <person name="Gomez Garrido J."/>
        </authorList>
    </citation>
    <scope>NUCLEOTIDE SEQUENCE</scope>
</reference>
<dbReference type="EMBL" id="OW240914">
    <property type="protein sequence ID" value="CAH2273169.1"/>
    <property type="molecule type" value="Genomic_DNA"/>
</dbReference>
<evidence type="ECO:0000313" key="4">
    <source>
        <dbReference type="Proteomes" id="UP001295444"/>
    </source>
</evidence>
<protein>
    <recommendedName>
        <fullName evidence="1">FIST C-domain domain-containing protein</fullName>
    </recommendedName>
</protein>
<dbReference type="InterPro" id="IPR019494">
    <property type="entry name" value="FIST_C"/>
</dbReference>
<sequence>MGSSSNRPLELEHGEAGFGLIIPKMNGVKVQTFHFIKDPKSRCFDESKLQEAGLKNNPDLRVVLIFGYNTWRQGDSRFLTQVLGPLNEKNIIIAGGQVEYLAPFSPQMKAKGSTYTSACGLTFSGPRIQAASVLLDISVNKVDTADSVIQRLKAANIPEENSIGLMFACNGRGEQHYGKDNVEADLFRKHFPSIPLFGFFGNGEIGCDRVVGASFTLRECCDNRDELLHGYCTVMTIIHFGK</sequence>